<proteinExistence type="predicted"/>
<evidence type="ECO:0000313" key="2">
    <source>
        <dbReference type="EMBL" id="KAK8845046.1"/>
    </source>
</evidence>
<reference evidence="2 3" key="1">
    <citation type="submission" date="2024-04" db="EMBL/GenBank/DDBJ databases">
        <title>Tritrichomonas musculus Genome.</title>
        <authorList>
            <person name="Alves-Ferreira E."/>
            <person name="Grigg M."/>
            <person name="Lorenzi H."/>
            <person name="Galac M."/>
        </authorList>
    </citation>
    <scope>NUCLEOTIDE SEQUENCE [LARGE SCALE GENOMIC DNA]</scope>
    <source>
        <strain evidence="2 3">EAF2021</strain>
    </source>
</reference>
<keyword evidence="1" id="KW-0175">Coiled coil</keyword>
<evidence type="ECO:0000256" key="1">
    <source>
        <dbReference type="SAM" id="Coils"/>
    </source>
</evidence>
<sequence length="66" mass="7803">MSTPQNKRGPRYLYNERSESVNSLKAEKARLEAEIKQLEKDDLFLEEQFLLNLTQLQEKLVEFSQS</sequence>
<dbReference type="Proteomes" id="UP001470230">
    <property type="component" value="Unassembled WGS sequence"/>
</dbReference>
<organism evidence="2 3">
    <name type="scientific">Tritrichomonas musculus</name>
    <dbReference type="NCBI Taxonomy" id="1915356"/>
    <lineage>
        <taxon>Eukaryota</taxon>
        <taxon>Metamonada</taxon>
        <taxon>Parabasalia</taxon>
        <taxon>Tritrichomonadida</taxon>
        <taxon>Tritrichomonadidae</taxon>
        <taxon>Tritrichomonas</taxon>
    </lineage>
</organism>
<protein>
    <submittedName>
        <fullName evidence="2">Uncharacterized protein</fullName>
    </submittedName>
</protein>
<name>A0ABR2HE99_9EUKA</name>
<accession>A0ABR2HE99</accession>
<dbReference type="EMBL" id="JAPFFF010000031">
    <property type="protein sequence ID" value="KAK8845046.1"/>
    <property type="molecule type" value="Genomic_DNA"/>
</dbReference>
<evidence type="ECO:0000313" key="3">
    <source>
        <dbReference type="Proteomes" id="UP001470230"/>
    </source>
</evidence>
<comment type="caution">
    <text evidence="2">The sequence shown here is derived from an EMBL/GenBank/DDBJ whole genome shotgun (WGS) entry which is preliminary data.</text>
</comment>
<gene>
    <name evidence="2" type="ORF">M9Y10_021222</name>
</gene>
<keyword evidence="3" id="KW-1185">Reference proteome</keyword>
<feature type="coiled-coil region" evidence="1">
    <location>
        <begin position="14"/>
        <end position="48"/>
    </location>
</feature>